<evidence type="ECO:0000313" key="1">
    <source>
        <dbReference type="EMBL" id="MDI6101402.1"/>
    </source>
</evidence>
<proteinExistence type="predicted"/>
<keyword evidence="2" id="KW-1185">Reference proteome</keyword>
<protein>
    <submittedName>
        <fullName evidence="1">Uncharacterized protein</fullName>
    </submittedName>
</protein>
<gene>
    <name evidence="1" type="ORF">QLQ12_22555</name>
</gene>
<dbReference type="Proteomes" id="UP001241758">
    <property type="component" value="Unassembled WGS sequence"/>
</dbReference>
<evidence type="ECO:0000313" key="2">
    <source>
        <dbReference type="Proteomes" id="UP001241758"/>
    </source>
</evidence>
<reference evidence="1 2" key="1">
    <citation type="submission" date="2023-05" db="EMBL/GenBank/DDBJ databases">
        <title>Actinoplanes sp. NEAU-A12 genome sequencing.</title>
        <authorList>
            <person name="Wang Z.-S."/>
        </authorList>
    </citation>
    <scope>NUCLEOTIDE SEQUENCE [LARGE SCALE GENOMIC DNA]</scope>
    <source>
        <strain evidence="1 2">NEAU-A12</strain>
    </source>
</reference>
<dbReference type="RefSeq" id="WP_282762279.1">
    <property type="nucleotide sequence ID" value="NZ_JASCTH010000014.1"/>
</dbReference>
<comment type="caution">
    <text evidence="1">The sequence shown here is derived from an EMBL/GenBank/DDBJ whole genome shotgun (WGS) entry which is preliminary data.</text>
</comment>
<accession>A0ABT6WNQ9</accession>
<name>A0ABT6WNQ9_9ACTN</name>
<sequence length="59" mass="6401">MIAVVQALHPDTGYVTRWRQALRVIGGEIDAVSQVRVRDSLPPDLGGFTGRTGELDRPG</sequence>
<organism evidence="1 2">
    <name type="scientific">Actinoplanes sandaracinus</name>
    <dbReference type="NCBI Taxonomy" id="3045177"/>
    <lineage>
        <taxon>Bacteria</taxon>
        <taxon>Bacillati</taxon>
        <taxon>Actinomycetota</taxon>
        <taxon>Actinomycetes</taxon>
        <taxon>Micromonosporales</taxon>
        <taxon>Micromonosporaceae</taxon>
        <taxon>Actinoplanes</taxon>
    </lineage>
</organism>
<dbReference type="EMBL" id="JASCTH010000014">
    <property type="protein sequence ID" value="MDI6101402.1"/>
    <property type="molecule type" value="Genomic_DNA"/>
</dbReference>